<dbReference type="OrthoDB" id="8555656at2"/>
<evidence type="ECO:0000256" key="1">
    <source>
        <dbReference type="ARBA" id="ARBA00010164"/>
    </source>
</evidence>
<dbReference type="InterPro" id="IPR012893">
    <property type="entry name" value="HipA-like_C"/>
</dbReference>
<dbReference type="KEGG" id="gai:IMCC3135_28680"/>
<dbReference type="PANTHER" id="PTHR37419">
    <property type="entry name" value="SERINE/THREONINE-PROTEIN KINASE TOXIN HIPA"/>
    <property type="match status" value="1"/>
</dbReference>
<proteinExistence type="inferred from homology"/>
<name>A0A2Z2P0V8_9GAMM</name>
<protein>
    <recommendedName>
        <fullName evidence="4">HipA-like C-terminal domain-containing protein</fullName>
    </recommendedName>
</protein>
<dbReference type="InterPro" id="IPR052028">
    <property type="entry name" value="HipA_Ser/Thr_kinase"/>
</dbReference>
<evidence type="ECO:0000259" key="4">
    <source>
        <dbReference type="Pfam" id="PF07804"/>
    </source>
</evidence>
<evidence type="ECO:0000313" key="6">
    <source>
        <dbReference type="Proteomes" id="UP000250079"/>
    </source>
</evidence>
<dbReference type="GO" id="GO:0005829">
    <property type="term" value="C:cytosol"/>
    <property type="evidence" value="ECO:0007669"/>
    <property type="project" value="TreeGrafter"/>
</dbReference>
<dbReference type="RefSeq" id="WP_088920645.1">
    <property type="nucleotide sequence ID" value="NZ_CP018632.1"/>
</dbReference>
<gene>
    <name evidence="5" type="ORF">IMCC3135_28680</name>
</gene>
<feature type="domain" description="HipA-like C-terminal" evidence="4">
    <location>
        <begin position="209"/>
        <end position="377"/>
    </location>
</feature>
<reference evidence="5 6" key="1">
    <citation type="submission" date="2016-12" db="EMBL/GenBank/DDBJ databases">
        <authorList>
            <person name="Song W.-J."/>
            <person name="Kurnit D.M."/>
        </authorList>
    </citation>
    <scope>NUCLEOTIDE SEQUENCE [LARGE SCALE GENOMIC DNA]</scope>
    <source>
        <strain evidence="5 6">IMCC3135</strain>
    </source>
</reference>
<dbReference type="NCBIfam" id="NF007297">
    <property type="entry name" value="PRK09775.1"/>
    <property type="match status" value="1"/>
</dbReference>
<dbReference type="GO" id="GO:0004674">
    <property type="term" value="F:protein serine/threonine kinase activity"/>
    <property type="evidence" value="ECO:0007669"/>
    <property type="project" value="TreeGrafter"/>
</dbReference>
<keyword evidence="2" id="KW-0808">Transferase</keyword>
<dbReference type="Proteomes" id="UP000250079">
    <property type="component" value="Chromosome"/>
</dbReference>
<evidence type="ECO:0000256" key="3">
    <source>
        <dbReference type="ARBA" id="ARBA00022777"/>
    </source>
</evidence>
<evidence type="ECO:0000313" key="5">
    <source>
        <dbReference type="EMBL" id="ASJ75788.1"/>
    </source>
</evidence>
<keyword evidence="3" id="KW-0418">Kinase</keyword>
<sequence>MAKNALGVAQCLESDILTSKQLQLATGLGQPAVSRQIGSLGDRVVKLPNGRSPKYALTRNAFGSGDKIPLFVVDADGNNTIAAYIRPLLIRGFFVELCPGGSPLLLGVNGSGVFDDLPYYIQGLRPQGFLGRQIVSELAARSTTFPNDPIRWQTSHLGRYLIANGEDLPGNFQFGEAGLVRTRRAPTTYWRDDYPAIADAVLSGELAGSSAGGEQPKFTVYSEEKSSYVIVKFSPAGHEADASRWRDILITEYHATETLHAGSVAAANVKLVEKDDRLFLESERFDRTGHYGRSSMISLQMIDAEFVGDGADWPTVMTRLADKNLISSEHLQHARLLWEFGYLINNTDMHLGNMSLGMLDDKFNLLPSYDMCSMGFAPMRGLIKPLSFSPKGHSRLDCLSGNVPMYEKVRLLAMDFWERVANDDRISGEFRKFLTQGNPIL</sequence>
<dbReference type="Pfam" id="PF07804">
    <property type="entry name" value="HipA_C"/>
    <property type="match status" value="1"/>
</dbReference>
<organism evidence="5 6">
    <name type="scientific">Granulosicoccus antarcticus IMCC3135</name>
    <dbReference type="NCBI Taxonomy" id="1192854"/>
    <lineage>
        <taxon>Bacteria</taxon>
        <taxon>Pseudomonadati</taxon>
        <taxon>Pseudomonadota</taxon>
        <taxon>Gammaproteobacteria</taxon>
        <taxon>Chromatiales</taxon>
        <taxon>Granulosicoccaceae</taxon>
        <taxon>Granulosicoccus</taxon>
    </lineage>
</organism>
<dbReference type="PANTHER" id="PTHR37419:SF8">
    <property type="entry name" value="TOXIN YJJJ"/>
    <property type="match status" value="1"/>
</dbReference>
<evidence type="ECO:0000256" key="2">
    <source>
        <dbReference type="ARBA" id="ARBA00022679"/>
    </source>
</evidence>
<keyword evidence="6" id="KW-1185">Reference proteome</keyword>
<comment type="similarity">
    <text evidence="1">Belongs to the HipA Ser/Thr kinase family.</text>
</comment>
<accession>A0A2Z2P0V8</accession>
<dbReference type="AlphaFoldDB" id="A0A2Z2P0V8"/>
<dbReference type="EMBL" id="CP018632">
    <property type="protein sequence ID" value="ASJ75788.1"/>
    <property type="molecule type" value="Genomic_DNA"/>
</dbReference>